<evidence type="ECO:0000313" key="3">
    <source>
        <dbReference type="Proteomes" id="UP000481252"/>
    </source>
</evidence>
<accession>A0A7C9VI80</accession>
<feature type="region of interest" description="Disordered" evidence="1">
    <location>
        <begin position="162"/>
        <end position="182"/>
    </location>
</feature>
<dbReference type="AlphaFoldDB" id="A0A7C9VI80"/>
<sequence>MRNLSAANFAALQARALVARDFLWIVARDRSTGAPQSVGFWSDVGNVAAAVVNPDTGLDVTRDWYGSGTLIGIDDIPLVANLTVQSITIRMSQIDDLVEQAVRLYDCKQARIEVYRGLFSTVSRQMVAAAACRFVGFCDNIEIKTPSENENGGVELTGVSHTQEITRSNPDTRSHESQKLRSATDNFYQDTAVVGEWEQFWGKSSGKIATVSKPSGGAVKPSGRDAGEAAPSSSGGTR</sequence>
<dbReference type="Proteomes" id="UP000481252">
    <property type="component" value="Unassembled WGS sequence"/>
</dbReference>
<proteinExistence type="predicted"/>
<evidence type="ECO:0000313" key="2">
    <source>
        <dbReference type="EMBL" id="NGN44991.1"/>
    </source>
</evidence>
<dbReference type="EMBL" id="JAAKZG010000023">
    <property type="protein sequence ID" value="NGN44991.1"/>
    <property type="molecule type" value="Genomic_DNA"/>
</dbReference>
<dbReference type="RefSeq" id="WP_165121364.1">
    <property type="nucleotide sequence ID" value="NZ_JAAKZG010000023.1"/>
</dbReference>
<evidence type="ECO:0000256" key="1">
    <source>
        <dbReference type="SAM" id="MobiDB-lite"/>
    </source>
</evidence>
<feature type="region of interest" description="Disordered" evidence="1">
    <location>
        <begin position="207"/>
        <end position="238"/>
    </location>
</feature>
<name>A0A7C9VI80_9HYPH</name>
<feature type="compositionally biased region" description="Basic and acidic residues" evidence="1">
    <location>
        <begin position="170"/>
        <end position="179"/>
    </location>
</feature>
<gene>
    <name evidence="2" type="ORF">G6N74_28445</name>
</gene>
<keyword evidence="3" id="KW-1185">Reference proteome</keyword>
<protein>
    <recommendedName>
        <fullName evidence="4">DUF2163 domain-containing protein</fullName>
    </recommendedName>
</protein>
<reference evidence="2 3" key="1">
    <citation type="submission" date="2020-02" db="EMBL/GenBank/DDBJ databases">
        <title>Genome sequence of the type strain CGMCC 1.15528 of Mesorhizobium zhangyense.</title>
        <authorList>
            <person name="Gao J."/>
            <person name="Sun J."/>
        </authorList>
    </citation>
    <scope>NUCLEOTIDE SEQUENCE [LARGE SCALE GENOMIC DNA]</scope>
    <source>
        <strain evidence="2 3">CGMCC 1.15528</strain>
    </source>
</reference>
<organism evidence="2 3">
    <name type="scientific">Mesorhizobium zhangyense</name>
    <dbReference type="NCBI Taxonomy" id="1776730"/>
    <lineage>
        <taxon>Bacteria</taxon>
        <taxon>Pseudomonadati</taxon>
        <taxon>Pseudomonadota</taxon>
        <taxon>Alphaproteobacteria</taxon>
        <taxon>Hyphomicrobiales</taxon>
        <taxon>Phyllobacteriaceae</taxon>
        <taxon>Mesorhizobium</taxon>
    </lineage>
</organism>
<comment type="caution">
    <text evidence="2">The sequence shown here is derived from an EMBL/GenBank/DDBJ whole genome shotgun (WGS) entry which is preliminary data.</text>
</comment>
<evidence type="ECO:0008006" key="4">
    <source>
        <dbReference type="Google" id="ProtNLM"/>
    </source>
</evidence>